<organism evidence="2 3">
    <name type="scientific">Clarias magur</name>
    <name type="common">Asian catfish</name>
    <name type="synonym">Macropteronotus magur</name>
    <dbReference type="NCBI Taxonomy" id="1594786"/>
    <lineage>
        <taxon>Eukaryota</taxon>
        <taxon>Metazoa</taxon>
        <taxon>Chordata</taxon>
        <taxon>Craniata</taxon>
        <taxon>Vertebrata</taxon>
        <taxon>Euteleostomi</taxon>
        <taxon>Actinopterygii</taxon>
        <taxon>Neopterygii</taxon>
        <taxon>Teleostei</taxon>
        <taxon>Ostariophysi</taxon>
        <taxon>Siluriformes</taxon>
        <taxon>Clariidae</taxon>
        <taxon>Clarias</taxon>
    </lineage>
</organism>
<gene>
    <name evidence="2" type="ORF">DAT39_013246</name>
</gene>
<feature type="region of interest" description="Disordered" evidence="1">
    <location>
        <begin position="54"/>
        <end position="77"/>
    </location>
</feature>
<feature type="non-terminal residue" evidence="2">
    <location>
        <position position="77"/>
    </location>
</feature>
<proteinExistence type="predicted"/>
<accession>A0A8J4TKC5</accession>
<sequence>LAALLPAQQQLLLQQAQAQLLAAAVQQTSAAHAAVAASQQQANQVLAQAQPQCKTEQSPVHAPPPLALSQPIQLTAQ</sequence>
<dbReference type="AlphaFoldDB" id="A0A8J4TKC5"/>
<keyword evidence="3" id="KW-1185">Reference proteome</keyword>
<dbReference type="Proteomes" id="UP000727407">
    <property type="component" value="Unassembled WGS sequence"/>
</dbReference>
<protein>
    <submittedName>
        <fullName evidence="2">POU domain, class 2, transcription factor 2-like</fullName>
    </submittedName>
</protein>
<reference evidence="2" key="1">
    <citation type="submission" date="2020-07" db="EMBL/GenBank/DDBJ databases">
        <title>Clarias magur genome sequencing, assembly and annotation.</title>
        <authorList>
            <person name="Kushwaha B."/>
            <person name="Kumar R."/>
            <person name="Das P."/>
            <person name="Joshi C.G."/>
            <person name="Kumar D."/>
            <person name="Nagpure N.S."/>
            <person name="Pandey M."/>
            <person name="Agarwal S."/>
            <person name="Srivastava S."/>
            <person name="Singh M."/>
            <person name="Sahoo L."/>
            <person name="Jayasankar P."/>
            <person name="Meher P.K."/>
            <person name="Koringa P.G."/>
            <person name="Iquebal M.A."/>
            <person name="Das S.P."/>
            <person name="Bit A."/>
            <person name="Patnaik S."/>
            <person name="Patel N."/>
            <person name="Shah T.M."/>
            <person name="Hinsu A."/>
            <person name="Jena J.K."/>
        </authorList>
    </citation>
    <scope>NUCLEOTIDE SEQUENCE</scope>
    <source>
        <strain evidence="2">CIFAMagur01</strain>
        <tissue evidence="2">Testis</tissue>
    </source>
</reference>
<name>A0A8J4TKC5_CLAMG</name>
<evidence type="ECO:0000256" key="1">
    <source>
        <dbReference type="SAM" id="MobiDB-lite"/>
    </source>
</evidence>
<comment type="caution">
    <text evidence="2">The sequence shown here is derived from an EMBL/GenBank/DDBJ whole genome shotgun (WGS) entry which is preliminary data.</text>
</comment>
<evidence type="ECO:0000313" key="3">
    <source>
        <dbReference type="Proteomes" id="UP000727407"/>
    </source>
</evidence>
<evidence type="ECO:0000313" key="2">
    <source>
        <dbReference type="EMBL" id="KAF5897040.1"/>
    </source>
</evidence>
<dbReference type="EMBL" id="QNUK01000250">
    <property type="protein sequence ID" value="KAF5897040.1"/>
    <property type="molecule type" value="Genomic_DNA"/>
</dbReference>
<feature type="non-terminal residue" evidence="2">
    <location>
        <position position="1"/>
    </location>
</feature>